<sequence>MSHTRSFIDPLDVAGHLKLEPEVKRATLLSWASDRAAVKGQPAPLARRAPVTRCRSTM</sequence>
<reference evidence="2" key="1">
    <citation type="journal article" date="2019" name="Int. J. Syst. Evol. Microbiol.">
        <title>The Global Catalogue of Microorganisms (GCM) 10K type strain sequencing project: providing services to taxonomists for standard genome sequencing and annotation.</title>
        <authorList>
            <consortium name="The Broad Institute Genomics Platform"/>
            <consortium name="The Broad Institute Genome Sequencing Center for Infectious Disease"/>
            <person name="Wu L."/>
            <person name="Ma J."/>
        </authorList>
    </citation>
    <scope>NUCLEOTIDE SEQUENCE [LARGE SCALE GENOMIC DNA]</scope>
    <source>
        <strain evidence="2">CCM 7327</strain>
    </source>
</reference>
<dbReference type="EMBL" id="BMDU01000008">
    <property type="protein sequence ID" value="GFZ99779.1"/>
    <property type="molecule type" value="Genomic_DNA"/>
</dbReference>
<organism evidence="1 2">
    <name type="scientific">Sphingobium fuliginis (strain ATCC 27551)</name>
    <dbReference type="NCBI Taxonomy" id="336203"/>
    <lineage>
        <taxon>Bacteria</taxon>
        <taxon>Pseudomonadati</taxon>
        <taxon>Pseudomonadota</taxon>
        <taxon>Alphaproteobacteria</taxon>
        <taxon>Sphingomonadales</taxon>
        <taxon>Sphingomonadaceae</taxon>
        <taxon>Sphingobium</taxon>
    </lineage>
</organism>
<evidence type="ECO:0000313" key="2">
    <source>
        <dbReference type="Proteomes" id="UP000628109"/>
    </source>
</evidence>
<accession>A0ABQ1F598</accession>
<keyword evidence="2" id="KW-1185">Reference proteome</keyword>
<proteinExistence type="predicted"/>
<protein>
    <submittedName>
        <fullName evidence="1">Uncharacterized protein</fullName>
    </submittedName>
</protein>
<name>A0ABQ1F598_SPHSA</name>
<gene>
    <name evidence="1" type="ORF">GCM10019071_32860</name>
</gene>
<comment type="caution">
    <text evidence="1">The sequence shown here is derived from an EMBL/GenBank/DDBJ whole genome shotgun (WGS) entry which is preliminary data.</text>
</comment>
<dbReference type="Proteomes" id="UP000628109">
    <property type="component" value="Unassembled WGS sequence"/>
</dbReference>
<evidence type="ECO:0000313" key="1">
    <source>
        <dbReference type="EMBL" id="GFZ99779.1"/>
    </source>
</evidence>